<organism evidence="1 2">
    <name type="scientific">Ichthyobacterium seriolicida</name>
    <dbReference type="NCBI Taxonomy" id="242600"/>
    <lineage>
        <taxon>Bacteria</taxon>
        <taxon>Pseudomonadati</taxon>
        <taxon>Bacteroidota</taxon>
        <taxon>Flavobacteriia</taxon>
        <taxon>Flavobacteriales</taxon>
        <taxon>Ichthyobacteriaceae</taxon>
        <taxon>Ichthyobacterium</taxon>
    </lineage>
</organism>
<protein>
    <recommendedName>
        <fullName evidence="3">Thioesterase</fullName>
    </recommendedName>
</protein>
<proteinExistence type="predicted"/>
<dbReference type="EMBL" id="AP014564">
    <property type="protein sequence ID" value="BAV94604.1"/>
    <property type="molecule type" value="Genomic_DNA"/>
</dbReference>
<evidence type="ECO:0000313" key="2">
    <source>
        <dbReference type="Proteomes" id="UP000243197"/>
    </source>
</evidence>
<reference evidence="1 2" key="1">
    <citation type="submission" date="2014-03" db="EMBL/GenBank/DDBJ databases">
        <title>complete genome sequence of Flavobacteriaceae bacterium JBKA-6.</title>
        <authorList>
            <person name="Takano T."/>
            <person name="Nakamura Y."/>
            <person name="Takuma S."/>
            <person name="Yasuike M."/>
            <person name="Matsuyama T."/>
            <person name="Sakai T."/>
            <person name="Fujiwara A."/>
            <person name="Kimoto K."/>
            <person name="Fukuda Y."/>
            <person name="Kondo H."/>
            <person name="Hirono I."/>
            <person name="Nakayasu C."/>
        </authorList>
    </citation>
    <scope>NUCLEOTIDE SEQUENCE [LARGE SCALE GENOMIC DNA]</scope>
    <source>
        <strain evidence="1 2">JBKA-6</strain>
    </source>
</reference>
<keyword evidence="2" id="KW-1185">Reference proteome</keyword>
<name>A0A1J1E3I0_9FLAO</name>
<dbReference type="Gene3D" id="3.10.129.10">
    <property type="entry name" value="Hotdog Thioesterase"/>
    <property type="match status" value="1"/>
</dbReference>
<accession>A0A1J1E3I0</accession>
<gene>
    <name evidence="1" type="ORF">JBKA6_0591</name>
</gene>
<sequence length="100" mass="11251">MYWAVQGMASELSTGVLLMKYIKRSHRDVSMLVIGQKGSFMKKARGRITFTCLDGNLVKEAISKSISTGEPQKINMVSEGVDQDNNTVSKFEYQWSIKVK</sequence>
<evidence type="ECO:0008006" key="3">
    <source>
        <dbReference type="Google" id="ProtNLM"/>
    </source>
</evidence>
<dbReference type="AlphaFoldDB" id="A0A1J1E3I0"/>
<dbReference type="Proteomes" id="UP000243197">
    <property type="component" value="Chromosome"/>
</dbReference>
<evidence type="ECO:0000313" key="1">
    <source>
        <dbReference type="EMBL" id="BAV94604.1"/>
    </source>
</evidence>
<dbReference type="KEGG" id="ise:JBKA6_0591"/>